<accession>A0AAV5R9D9</accession>
<protein>
    <recommendedName>
        <fullName evidence="1">GST C-terminal domain-containing protein</fullName>
    </recommendedName>
</protein>
<dbReference type="Proteomes" id="UP001378960">
    <property type="component" value="Unassembled WGS sequence"/>
</dbReference>
<dbReference type="InterPro" id="IPR036249">
    <property type="entry name" value="Thioredoxin-like_sf"/>
</dbReference>
<feature type="domain" description="GST C-terminal" evidence="1">
    <location>
        <begin position="83"/>
        <end position="195"/>
    </location>
</feature>
<dbReference type="SUPFAM" id="SSF47616">
    <property type="entry name" value="GST C-terminal domain-like"/>
    <property type="match status" value="1"/>
</dbReference>
<gene>
    <name evidence="2" type="ORF">DAPK24_042000</name>
</gene>
<dbReference type="EMBL" id="BTGB01000009">
    <property type="protein sequence ID" value="GMM47602.1"/>
    <property type="molecule type" value="Genomic_DNA"/>
</dbReference>
<dbReference type="InterPro" id="IPR050802">
    <property type="entry name" value="EF-GSTs"/>
</dbReference>
<reference evidence="2 3" key="1">
    <citation type="journal article" date="2023" name="Elife">
        <title>Identification of key yeast species and microbe-microbe interactions impacting larval growth of Drosophila in the wild.</title>
        <authorList>
            <person name="Mure A."/>
            <person name="Sugiura Y."/>
            <person name="Maeda R."/>
            <person name="Honda K."/>
            <person name="Sakurai N."/>
            <person name="Takahashi Y."/>
            <person name="Watada M."/>
            <person name="Katoh T."/>
            <person name="Gotoh A."/>
            <person name="Gotoh Y."/>
            <person name="Taniguchi I."/>
            <person name="Nakamura K."/>
            <person name="Hayashi T."/>
            <person name="Katayama T."/>
            <person name="Uemura T."/>
            <person name="Hattori Y."/>
        </authorList>
    </citation>
    <scope>NUCLEOTIDE SEQUENCE [LARGE SCALE GENOMIC DNA]</scope>
    <source>
        <strain evidence="2 3">PK-24</strain>
    </source>
</reference>
<evidence type="ECO:0000313" key="2">
    <source>
        <dbReference type="EMBL" id="GMM47602.1"/>
    </source>
</evidence>
<dbReference type="GO" id="GO:0005634">
    <property type="term" value="C:nucleus"/>
    <property type="evidence" value="ECO:0007669"/>
    <property type="project" value="TreeGrafter"/>
</dbReference>
<dbReference type="Pfam" id="PF02798">
    <property type="entry name" value="GST_N"/>
    <property type="match status" value="1"/>
</dbReference>
<comment type="caution">
    <text evidence="2">The sequence shown here is derived from an EMBL/GenBank/DDBJ whole genome shotgun (WGS) entry which is preliminary data.</text>
</comment>
<name>A0AAV5R9D9_PICKL</name>
<dbReference type="Gene3D" id="1.20.1050.10">
    <property type="match status" value="1"/>
</dbReference>
<dbReference type="PROSITE" id="PS50405">
    <property type="entry name" value="GST_CTER"/>
    <property type="match status" value="1"/>
</dbReference>
<sequence length="195" mass="22303">MTFATVYCYPTSSRSNWLSDLGDYVGLKIVTKLKQETANYKEIFPLNKAPALITPSGYKLTETIAIFTYIVDKSNKKEFLGITEEEKANNLKWLSFMNSDFVGALYPSIYCLEGLTMEEHIARISRFLKFIENELKIKTTKYLSSDEILISDIFTVKTFDDVVGAGVDLSPYPEIVKYMDSVRPHPLMTRKQSFN</sequence>
<dbReference type="Gene3D" id="3.40.30.10">
    <property type="entry name" value="Glutaredoxin"/>
    <property type="match status" value="1"/>
</dbReference>
<dbReference type="FunFam" id="3.40.30.10:FF:000142">
    <property type="entry name" value="Elongation factor 1 gamma"/>
    <property type="match status" value="1"/>
</dbReference>
<dbReference type="SUPFAM" id="SSF52833">
    <property type="entry name" value="Thioredoxin-like"/>
    <property type="match status" value="1"/>
</dbReference>
<dbReference type="PANTHER" id="PTHR43986">
    <property type="entry name" value="ELONGATION FACTOR 1-GAMMA"/>
    <property type="match status" value="1"/>
</dbReference>
<organism evidence="2 3">
    <name type="scientific">Pichia kluyveri</name>
    <name type="common">Yeast</name>
    <dbReference type="NCBI Taxonomy" id="36015"/>
    <lineage>
        <taxon>Eukaryota</taxon>
        <taxon>Fungi</taxon>
        <taxon>Dikarya</taxon>
        <taxon>Ascomycota</taxon>
        <taxon>Saccharomycotina</taxon>
        <taxon>Pichiomycetes</taxon>
        <taxon>Pichiales</taxon>
        <taxon>Pichiaceae</taxon>
        <taxon>Pichia</taxon>
    </lineage>
</organism>
<dbReference type="PANTHER" id="PTHR43986:SF1">
    <property type="entry name" value="ELONGATION FACTOR 1-GAMMA"/>
    <property type="match status" value="1"/>
</dbReference>
<dbReference type="InterPro" id="IPR010987">
    <property type="entry name" value="Glutathione-S-Trfase_C-like"/>
</dbReference>
<proteinExistence type="predicted"/>
<dbReference type="InterPro" id="IPR004045">
    <property type="entry name" value="Glutathione_S-Trfase_N"/>
</dbReference>
<dbReference type="AlphaFoldDB" id="A0AAV5R9D9"/>
<dbReference type="GO" id="GO:0005737">
    <property type="term" value="C:cytoplasm"/>
    <property type="evidence" value="ECO:0007669"/>
    <property type="project" value="TreeGrafter"/>
</dbReference>
<evidence type="ECO:0000259" key="1">
    <source>
        <dbReference type="PROSITE" id="PS50405"/>
    </source>
</evidence>
<dbReference type="GO" id="GO:0006414">
    <property type="term" value="P:translational elongation"/>
    <property type="evidence" value="ECO:0007669"/>
    <property type="project" value="TreeGrafter"/>
</dbReference>
<keyword evidence="3" id="KW-1185">Reference proteome</keyword>
<dbReference type="InterPro" id="IPR036282">
    <property type="entry name" value="Glutathione-S-Trfase_C_sf"/>
</dbReference>
<evidence type="ECO:0000313" key="3">
    <source>
        <dbReference type="Proteomes" id="UP001378960"/>
    </source>
</evidence>